<comment type="similarity">
    <text evidence="1">Belongs to the FemABX family.</text>
</comment>
<dbReference type="PANTHER" id="PTHR36174:SF1">
    <property type="entry name" value="LIPID II:GLYCINE GLYCYLTRANSFERASE"/>
    <property type="match status" value="1"/>
</dbReference>
<dbReference type="RefSeq" id="WP_129017670.1">
    <property type="nucleotide sequence ID" value="NZ_SDDZ01000006.1"/>
</dbReference>
<keyword evidence="3" id="KW-0133">Cell shape</keyword>
<dbReference type="GO" id="GO:0008360">
    <property type="term" value="P:regulation of cell shape"/>
    <property type="evidence" value="ECO:0007669"/>
    <property type="project" value="UniProtKB-KW"/>
</dbReference>
<evidence type="ECO:0000256" key="5">
    <source>
        <dbReference type="ARBA" id="ARBA00023315"/>
    </source>
</evidence>
<dbReference type="Gene3D" id="3.40.630.30">
    <property type="match status" value="1"/>
</dbReference>
<dbReference type="PANTHER" id="PTHR36174">
    <property type="entry name" value="LIPID II:GLYCINE GLYCYLTRANSFERASE"/>
    <property type="match status" value="1"/>
</dbReference>
<comment type="caution">
    <text evidence="7">The sequence shown here is derived from an EMBL/GenBank/DDBJ whole genome shotgun (WGS) entry which is preliminary data.</text>
</comment>
<dbReference type="Proteomes" id="UP000289792">
    <property type="component" value="Unassembled WGS sequence"/>
</dbReference>
<proteinExistence type="inferred from homology"/>
<keyword evidence="2 7" id="KW-0808">Transferase</keyword>
<accession>A0A4Q0XF53</accession>
<dbReference type="GO" id="GO:0009252">
    <property type="term" value="P:peptidoglycan biosynthetic process"/>
    <property type="evidence" value="ECO:0007669"/>
    <property type="project" value="UniProtKB-KW"/>
</dbReference>
<dbReference type="GO" id="GO:0016755">
    <property type="term" value="F:aminoacyltransferase activity"/>
    <property type="evidence" value="ECO:0007669"/>
    <property type="project" value="InterPro"/>
</dbReference>
<dbReference type="EMBL" id="SDDZ01000006">
    <property type="protein sequence ID" value="RXJ49660.1"/>
    <property type="molecule type" value="Genomic_DNA"/>
</dbReference>
<dbReference type="AlphaFoldDB" id="A0A4Q0XF53"/>
<dbReference type="OrthoDB" id="9785911at2"/>
<protein>
    <submittedName>
        <fullName evidence="7">GNAT family N-acetyltransferase</fullName>
    </submittedName>
</protein>
<evidence type="ECO:0000256" key="4">
    <source>
        <dbReference type="ARBA" id="ARBA00022984"/>
    </source>
</evidence>
<dbReference type="GO" id="GO:0071555">
    <property type="term" value="P:cell wall organization"/>
    <property type="evidence" value="ECO:0007669"/>
    <property type="project" value="UniProtKB-KW"/>
</dbReference>
<evidence type="ECO:0000256" key="3">
    <source>
        <dbReference type="ARBA" id="ARBA00022960"/>
    </source>
</evidence>
<gene>
    <name evidence="7" type="ORF">ESZ48_11690</name>
</gene>
<dbReference type="SUPFAM" id="SSF55729">
    <property type="entry name" value="Acyl-CoA N-acyltransferases (Nat)"/>
    <property type="match status" value="1"/>
</dbReference>
<name>A0A4Q0XF53_9FLAO</name>
<evidence type="ECO:0000313" key="8">
    <source>
        <dbReference type="Proteomes" id="UP000289792"/>
    </source>
</evidence>
<evidence type="ECO:0000256" key="1">
    <source>
        <dbReference type="ARBA" id="ARBA00009943"/>
    </source>
</evidence>
<organism evidence="7 8">
    <name type="scientific">Gelidibacter gilvus</name>
    <dbReference type="NCBI Taxonomy" id="59602"/>
    <lineage>
        <taxon>Bacteria</taxon>
        <taxon>Pseudomonadati</taxon>
        <taxon>Bacteroidota</taxon>
        <taxon>Flavobacteriia</taxon>
        <taxon>Flavobacteriales</taxon>
        <taxon>Flavobacteriaceae</taxon>
        <taxon>Gelidibacter</taxon>
    </lineage>
</organism>
<keyword evidence="4" id="KW-0573">Peptidoglycan synthesis</keyword>
<dbReference type="InterPro" id="IPR050644">
    <property type="entry name" value="PG_Glycine_Bridge_Synth"/>
</dbReference>
<keyword evidence="6" id="KW-0961">Cell wall biogenesis/degradation</keyword>
<dbReference type="InterPro" id="IPR016181">
    <property type="entry name" value="Acyl_CoA_acyltransferase"/>
</dbReference>
<evidence type="ECO:0000313" key="7">
    <source>
        <dbReference type="EMBL" id="RXJ49660.1"/>
    </source>
</evidence>
<keyword evidence="8" id="KW-1185">Reference proteome</keyword>
<evidence type="ECO:0000256" key="2">
    <source>
        <dbReference type="ARBA" id="ARBA00022679"/>
    </source>
</evidence>
<reference evidence="7 8" key="1">
    <citation type="submission" date="2019-01" db="EMBL/GenBank/DDBJ databases">
        <title>Genome sequence of the Antarctic species Gelidibacter gilvus ACAM 158(T).</title>
        <authorList>
            <person name="Bowman J.P."/>
        </authorList>
    </citation>
    <scope>NUCLEOTIDE SEQUENCE [LARGE SCALE GENOMIC DNA]</scope>
    <source>
        <strain evidence="7 8">IC158</strain>
    </source>
</reference>
<dbReference type="PROSITE" id="PS51191">
    <property type="entry name" value="FEMABX"/>
    <property type="match status" value="1"/>
</dbReference>
<keyword evidence="5" id="KW-0012">Acyltransferase</keyword>
<evidence type="ECO:0000256" key="6">
    <source>
        <dbReference type="ARBA" id="ARBA00023316"/>
    </source>
</evidence>
<sequence>MIEGIKDKSQWNAELSLIKHLDVYHTYDYHHISKNEDDLPILLKYTEGNTTLLLPLLFRPIENTGYNDATSVYGYAGLLTANIDIDFDKRNFQKELHEFFVENKIVSVFSRLHPYIKHQEKPLVGLGSITALGQVVYIDLNDTLEDQRKMFNRRMKTYLNKSRKICTVIESKREDHLQTFMELYRDTMTRVNADKRYFFSDDYFKQLMSSKDFEAKLLLNIHNESQSMSGGALFLVKGNFVQYHLSALNEDFHDLNSIKLIIDEMRIKSTNSEFDYLNLGGGRGSNEDSLFAFKSSFSKKFKDFKIWKYIVDEKMYDILTENHLRESTENEHIDPEFFPAYRSSVNMHS</sequence>
<dbReference type="InterPro" id="IPR003447">
    <property type="entry name" value="FEMABX"/>
</dbReference>